<gene>
    <name evidence="1" type="ORF">A5634_22290</name>
</gene>
<comment type="caution">
    <text evidence="1">The sequence shown here is derived from an EMBL/GenBank/DDBJ whole genome shotgun (WGS) entry which is preliminary data.</text>
</comment>
<proteinExistence type="predicted"/>
<reference evidence="1 2" key="1">
    <citation type="submission" date="2016-06" db="EMBL/GenBank/DDBJ databases">
        <authorList>
            <person name="Kjaerup R.B."/>
            <person name="Dalgaard T.S."/>
            <person name="Juul-Madsen H.R."/>
        </authorList>
    </citation>
    <scope>NUCLEOTIDE SEQUENCE [LARGE SCALE GENOMIC DNA]</scope>
    <source>
        <strain evidence="1 2">1165133.8</strain>
    </source>
</reference>
<dbReference type="EMBL" id="LZLS01000091">
    <property type="protein sequence ID" value="OBK27699.1"/>
    <property type="molecule type" value="Genomic_DNA"/>
</dbReference>
<evidence type="ECO:0000313" key="2">
    <source>
        <dbReference type="Proteomes" id="UP000093928"/>
    </source>
</evidence>
<evidence type="ECO:0000313" key="1">
    <source>
        <dbReference type="EMBL" id="OBK27699.1"/>
    </source>
</evidence>
<dbReference type="Proteomes" id="UP000093928">
    <property type="component" value="Unassembled WGS sequence"/>
</dbReference>
<accession>A0A1A3P346</accession>
<name>A0A1A3P346_MYCAS</name>
<dbReference type="RefSeq" id="WP_065143902.1">
    <property type="nucleotide sequence ID" value="NZ_LZLS01000091.1"/>
</dbReference>
<organism evidence="1 2">
    <name type="scientific">Mycobacterium asiaticum</name>
    <dbReference type="NCBI Taxonomy" id="1790"/>
    <lineage>
        <taxon>Bacteria</taxon>
        <taxon>Bacillati</taxon>
        <taxon>Actinomycetota</taxon>
        <taxon>Actinomycetes</taxon>
        <taxon>Mycobacteriales</taxon>
        <taxon>Mycobacteriaceae</taxon>
        <taxon>Mycobacterium</taxon>
    </lineage>
</organism>
<dbReference type="AlphaFoldDB" id="A0A1A3P346"/>
<protein>
    <submittedName>
        <fullName evidence="1">Uncharacterized protein</fullName>
    </submittedName>
</protein>
<sequence length="225" mass="24629">MTTTKPKPITDRLVANVGADIVEAASHITNPSIPGHARYRADLAIDRATNPRLIDRGAAPPLVLAIGAAIVRRLAMRHLMTWRGPDPIENAFNPPDDTTVWHADAILDQCRCGVLWGLRPEELGVGIRDGAFEEIDPPVQPAPTLTPRQANCMLTCLQLADARITDHGERLERADHWCGKHDFTTGLEAMSAGVELVALLAGWTDNPELTYETLTTDLLTIHEDE</sequence>